<keyword evidence="5 7" id="KW-0472">Membrane</keyword>
<dbReference type="RefSeq" id="XP_022820040.1">
    <property type="nucleotide sequence ID" value="XM_022964272.1"/>
</dbReference>
<sequence length="240" mass="25901">MAIGAGMSCVKYLLFCFNLLFAITGLIILIVGIKSEINSSPYINLTDENFYTSGPIVLIIVGVIVFIVAFFGCCGAVKENHCMIVTFSVFLLIIFVAELAVGIAGYMRHQDLENSIVEHLNKTIKEYPTNKDVAKTFDIVQTDLQCCGIYGPGDWAANNITTLPSTCCSGQEITSGVAAPCTETSEHFHKDGCLNKLVAYFKDIAMVLGGVGIGVAIVQLLGVIFACCLARSIRSQYETV</sequence>
<feature type="transmembrane region" description="Helical" evidence="7">
    <location>
        <begin position="84"/>
        <end position="107"/>
    </location>
</feature>
<evidence type="ECO:0000256" key="4">
    <source>
        <dbReference type="ARBA" id="ARBA00022989"/>
    </source>
</evidence>
<dbReference type="InterPro" id="IPR000301">
    <property type="entry name" value="Tetraspanin_animals"/>
</dbReference>
<comment type="similarity">
    <text evidence="2 7">Belongs to the tetraspanin (TM4SF) family.</text>
</comment>
<dbReference type="InterPro" id="IPR018499">
    <property type="entry name" value="Tetraspanin/Peripherin"/>
</dbReference>
<dbReference type="GeneID" id="111351997"/>
<dbReference type="GO" id="GO:0005886">
    <property type="term" value="C:plasma membrane"/>
    <property type="evidence" value="ECO:0007669"/>
    <property type="project" value="TreeGrafter"/>
</dbReference>
<gene>
    <name evidence="9" type="primary">LOC111351997</name>
</gene>
<dbReference type="AlphaFoldDB" id="A0A9J7IQX6"/>
<feature type="transmembrane region" description="Helical" evidence="7">
    <location>
        <begin position="12"/>
        <end position="33"/>
    </location>
</feature>
<evidence type="ECO:0000256" key="2">
    <source>
        <dbReference type="ARBA" id="ARBA00006840"/>
    </source>
</evidence>
<evidence type="ECO:0000256" key="5">
    <source>
        <dbReference type="ARBA" id="ARBA00023136"/>
    </source>
</evidence>
<dbReference type="Pfam" id="PF00335">
    <property type="entry name" value="Tetraspanin"/>
    <property type="match status" value="1"/>
</dbReference>
<dbReference type="PANTHER" id="PTHR19282:SF482">
    <property type="entry name" value="FI23944P1-RELATED"/>
    <property type="match status" value="1"/>
</dbReference>
<evidence type="ECO:0000313" key="9">
    <source>
        <dbReference type="RefSeq" id="XP_022820040.1"/>
    </source>
</evidence>
<dbReference type="Proteomes" id="UP000301870">
    <property type="component" value="Chromosome 14"/>
</dbReference>
<feature type="transmembrane region" description="Helical" evidence="7">
    <location>
        <begin position="53"/>
        <end position="77"/>
    </location>
</feature>
<evidence type="ECO:0000256" key="6">
    <source>
        <dbReference type="PIRSR" id="PIRSR002419-1"/>
    </source>
</evidence>
<keyword evidence="4 7" id="KW-1133">Transmembrane helix</keyword>
<evidence type="ECO:0000313" key="8">
    <source>
        <dbReference type="Proteomes" id="UP000301870"/>
    </source>
</evidence>
<protein>
    <recommendedName>
        <fullName evidence="7">Tetraspanin</fullName>
    </recommendedName>
</protein>
<evidence type="ECO:0000256" key="3">
    <source>
        <dbReference type="ARBA" id="ARBA00022692"/>
    </source>
</evidence>
<feature type="transmembrane region" description="Helical" evidence="7">
    <location>
        <begin position="204"/>
        <end position="230"/>
    </location>
</feature>
<dbReference type="KEGG" id="sliu:111351997"/>
<accession>A0A9J7IQX6</accession>
<dbReference type="InterPro" id="IPR008952">
    <property type="entry name" value="Tetraspanin_EC2_sf"/>
</dbReference>
<proteinExistence type="inferred from homology"/>
<dbReference type="Gene3D" id="1.10.1450.10">
    <property type="entry name" value="Tetraspanin"/>
    <property type="match status" value="1"/>
</dbReference>
<dbReference type="SUPFAM" id="SSF48652">
    <property type="entry name" value="Tetraspanin"/>
    <property type="match status" value="1"/>
</dbReference>
<dbReference type="PRINTS" id="PR00259">
    <property type="entry name" value="TMFOUR"/>
</dbReference>
<feature type="disulfide bond" evidence="6">
    <location>
        <begin position="147"/>
        <end position="168"/>
    </location>
</feature>
<dbReference type="InterPro" id="IPR018503">
    <property type="entry name" value="Tetraspanin_CS"/>
</dbReference>
<dbReference type="CDD" id="cd03127">
    <property type="entry name" value="tetraspanin_LEL"/>
    <property type="match status" value="1"/>
</dbReference>
<dbReference type="PIRSF" id="PIRSF002419">
    <property type="entry name" value="Tetraspanin"/>
    <property type="match status" value="1"/>
</dbReference>
<dbReference type="PROSITE" id="PS00421">
    <property type="entry name" value="TM4_1"/>
    <property type="match status" value="1"/>
</dbReference>
<evidence type="ECO:0000256" key="7">
    <source>
        <dbReference type="RuleBase" id="RU361218"/>
    </source>
</evidence>
<reference evidence="9" key="1">
    <citation type="submission" date="2025-08" db="UniProtKB">
        <authorList>
            <consortium name="RefSeq"/>
        </authorList>
    </citation>
    <scope>IDENTIFICATION</scope>
    <source>
        <strain evidence="9">Ishihara</strain>
        <tissue evidence="9">Whole body</tissue>
    </source>
</reference>
<organism evidence="8 9">
    <name type="scientific">Spodoptera litura</name>
    <name type="common">Asian cotton leafworm</name>
    <dbReference type="NCBI Taxonomy" id="69820"/>
    <lineage>
        <taxon>Eukaryota</taxon>
        <taxon>Metazoa</taxon>
        <taxon>Ecdysozoa</taxon>
        <taxon>Arthropoda</taxon>
        <taxon>Hexapoda</taxon>
        <taxon>Insecta</taxon>
        <taxon>Pterygota</taxon>
        <taxon>Neoptera</taxon>
        <taxon>Endopterygota</taxon>
        <taxon>Lepidoptera</taxon>
        <taxon>Glossata</taxon>
        <taxon>Ditrysia</taxon>
        <taxon>Noctuoidea</taxon>
        <taxon>Noctuidae</taxon>
        <taxon>Amphipyrinae</taxon>
        <taxon>Spodoptera</taxon>
    </lineage>
</organism>
<keyword evidence="6" id="KW-1015">Disulfide bond</keyword>
<dbReference type="OrthoDB" id="5982705at2759"/>
<dbReference type="PANTHER" id="PTHR19282">
    <property type="entry name" value="TETRASPANIN"/>
    <property type="match status" value="1"/>
</dbReference>
<evidence type="ECO:0000256" key="1">
    <source>
        <dbReference type="ARBA" id="ARBA00004141"/>
    </source>
</evidence>
<keyword evidence="3 7" id="KW-0812">Transmembrane</keyword>
<name>A0A9J7IQX6_SPOLT</name>
<comment type="subcellular location">
    <subcellularLocation>
        <location evidence="1 7">Membrane</location>
        <topology evidence="1 7">Multi-pass membrane protein</topology>
    </subcellularLocation>
</comment>
<keyword evidence="8" id="KW-1185">Reference proteome</keyword>